<evidence type="ECO:0000313" key="3">
    <source>
        <dbReference type="Proteomes" id="UP001233999"/>
    </source>
</evidence>
<accession>A0AAD7ZUN3</accession>
<keyword evidence="1" id="KW-1133">Transmembrane helix</keyword>
<feature type="non-terminal residue" evidence="2">
    <location>
        <position position="1"/>
    </location>
</feature>
<evidence type="ECO:0000313" key="2">
    <source>
        <dbReference type="EMBL" id="KAJ9586965.1"/>
    </source>
</evidence>
<dbReference type="AlphaFoldDB" id="A0AAD7ZUN3"/>
<proteinExistence type="predicted"/>
<protein>
    <submittedName>
        <fullName evidence="2">Uncharacterized protein</fullName>
    </submittedName>
</protein>
<gene>
    <name evidence="2" type="ORF">L9F63_019456</name>
</gene>
<organism evidence="2 3">
    <name type="scientific">Diploptera punctata</name>
    <name type="common">Pacific beetle cockroach</name>
    <dbReference type="NCBI Taxonomy" id="6984"/>
    <lineage>
        <taxon>Eukaryota</taxon>
        <taxon>Metazoa</taxon>
        <taxon>Ecdysozoa</taxon>
        <taxon>Arthropoda</taxon>
        <taxon>Hexapoda</taxon>
        <taxon>Insecta</taxon>
        <taxon>Pterygota</taxon>
        <taxon>Neoptera</taxon>
        <taxon>Polyneoptera</taxon>
        <taxon>Dictyoptera</taxon>
        <taxon>Blattodea</taxon>
        <taxon>Blaberoidea</taxon>
        <taxon>Blaberidae</taxon>
        <taxon>Diplopterinae</taxon>
        <taxon>Diploptera</taxon>
    </lineage>
</organism>
<feature type="non-terminal residue" evidence="2">
    <location>
        <position position="218"/>
    </location>
</feature>
<feature type="transmembrane region" description="Helical" evidence="1">
    <location>
        <begin position="193"/>
        <end position="212"/>
    </location>
</feature>
<name>A0AAD7ZUN3_DIPPU</name>
<dbReference type="Proteomes" id="UP001233999">
    <property type="component" value="Unassembled WGS sequence"/>
</dbReference>
<reference evidence="2" key="2">
    <citation type="submission" date="2023-05" db="EMBL/GenBank/DDBJ databases">
        <authorList>
            <person name="Fouks B."/>
        </authorList>
    </citation>
    <scope>NUCLEOTIDE SEQUENCE</scope>
    <source>
        <strain evidence="2">Stay&amp;Tobe</strain>
        <tissue evidence="2">Testes</tissue>
    </source>
</reference>
<keyword evidence="1" id="KW-0472">Membrane</keyword>
<dbReference type="EMBL" id="JASPKZ010006821">
    <property type="protein sequence ID" value="KAJ9586965.1"/>
    <property type="molecule type" value="Genomic_DNA"/>
</dbReference>
<keyword evidence="3" id="KW-1185">Reference proteome</keyword>
<comment type="caution">
    <text evidence="2">The sequence shown here is derived from an EMBL/GenBank/DDBJ whole genome shotgun (WGS) entry which is preliminary data.</text>
</comment>
<evidence type="ECO:0000256" key="1">
    <source>
        <dbReference type="SAM" id="Phobius"/>
    </source>
</evidence>
<sequence length="218" mass="24995">KLHSVVSFVNNGTYKIILMLTRKGNLSTISLGDFIKIHVFKETQRTTESKLFRIDMNLETLFVRSSTFSNFSDDMYILSHWNIRKCDFHPQTSIHYRRDFGPAVFMGNPVILLSTDPRNSAIGSVLAPKPYKHYFKKSNIFHLFSLLMMTRCTLILWGNYTDALAAPLLYAVININSKAGITIFITTIGLTNVNFNVILWFLSFFFFLLSIMDPINTG</sequence>
<reference evidence="2" key="1">
    <citation type="journal article" date="2023" name="IScience">
        <title>Live-bearing cockroach genome reveals convergent evolutionary mechanisms linked to viviparity in insects and beyond.</title>
        <authorList>
            <person name="Fouks B."/>
            <person name="Harrison M.C."/>
            <person name="Mikhailova A.A."/>
            <person name="Marchal E."/>
            <person name="English S."/>
            <person name="Carruthers M."/>
            <person name="Jennings E.C."/>
            <person name="Chiamaka E.L."/>
            <person name="Frigard R.A."/>
            <person name="Pippel M."/>
            <person name="Attardo G.M."/>
            <person name="Benoit J.B."/>
            <person name="Bornberg-Bauer E."/>
            <person name="Tobe S.S."/>
        </authorList>
    </citation>
    <scope>NUCLEOTIDE SEQUENCE</scope>
    <source>
        <strain evidence="2">Stay&amp;Tobe</strain>
    </source>
</reference>
<keyword evidence="1" id="KW-0812">Transmembrane</keyword>
<feature type="transmembrane region" description="Helical" evidence="1">
    <location>
        <begin position="164"/>
        <end position="186"/>
    </location>
</feature>